<organism evidence="1 2">
    <name type="scientific">Paenibacillus lignilyticus</name>
    <dbReference type="NCBI Taxonomy" id="1172615"/>
    <lineage>
        <taxon>Bacteria</taxon>
        <taxon>Bacillati</taxon>
        <taxon>Bacillota</taxon>
        <taxon>Bacilli</taxon>
        <taxon>Bacillales</taxon>
        <taxon>Paenibacillaceae</taxon>
        <taxon>Paenibacillus</taxon>
    </lineage>
</organism>
<dbReference type="Proteomes" id="UP000673394">
    <property type="component" value="Unassembled WGS sequence"/>
</dbReference>
<name>A0ABS5CJ54_9BACL</name>
<evidence type="ECO:0000313" key="1">
    <source>
        <dbReference type="EMBL" id="MBP3965860.1"/>
    </source>
</evidence>
<proteinExistence type="predicted"/>
<accession>A0ABS5CJ54</accession>
<evidence type="ECO:0000313" key="2">
    <source>
        <dbReference type="Proteomes" id="UP000673394"/>
    </source>
</evidence>
<keyword evidence="2" id="KW-1185">Reference proteome</keyword>
<reference evidence="1 2" key="1">
    <citation type="submission" date="2021-04" db="EMBL/GenBank/DDBJ databases">
        <title>Paenibacillus sp. DLE-14 whole genome sequence.</title>
        <authorList>
            <person name="Ham Y.J."/>
        </authorList>
    </citation>
    <scope>NUCLEOTIDE SEQUENCE [LARGE SCALE GENOMIC DNA]</scope>
    <source>
        <strain evidence="1 2">DLE-14</strain>
    </source>
</reference>
<comment type="caution">
    <text evidence="1">The sequence shown here is derived from an EMBL/GenBank/DDBJ whole genome shotgun (WGS) entry which is preliminary data.</text>
</comment>
<dbReference type="EMBL" id="JAGKSP010000013">
    <property type="protein sequence ID" value="MBP3965860.1"/>
    <property type="molecule type" value="Genomic_DNA"/>
</dbReference>
<dbReference type="RefSeq" id="WP_210662591.1">
    <property type="nucleotide sequence ID" value="NZ_JAGKSP010000013.1"/>
</dbReference>
<protein>
    <submittedName>
        <fullName evidence="1">Uncharacterized protein</fullName>
    </submittedName>
</protein>
<sequence>MISATNHIYNGEIAVFKDVEYYFQLPCYVFENAKSDKIIVSSEDGFEVLPYKGSLLFLIDLALDLKDEKWVEELVYKLHYESRL</sequence>
<gene>
    <name evidence="1" type="ORF">I8J30_24370</name>
</gene>